<reference evidence="2 3" key="1">
    <citation type="submission" date="2019-09" db="EMBL/GenBank/DDBJ databases">
        <title>Phylogeny of genus Pseudoclavibacter and closely related genus.</title>
        <authorList>
            <person name="Li Y."/>
        </authorList>
    </citation>
    <scope>NUCLEOTIDE SEQUENCE [LARGE SCALE GENOMIC DNA]</scope>
    <source>
        <strain evidence="2 3">EGI 60007</strain>
    </source>
</reference>
<dbReference type="PROSITE" id="PS51257">
    <property type="entry name" value="PROKAR_LIPOPROTEIN"/>
    <property type="match status" value="1"/>
</dbReference>
<dbReference type="Proteomes" id="UP000431744">
    <property type="component" value="Unassembled WGS sequence"/>
</dbReference>
<keyword evidence="1" id="KW-0732">Signal</keyword>
<evidence type="ECO:0000313" key="2">
    <source>
        <dbReference type="EMBL" id="KAB1650188.1"/>
    </source>
</evidence>
<dbReference type="AlphaFoldDB" id="A0A6H9WPX7"/>
<evidence type="ECO:0000256" key="1">
    <source>
        <dbReference type="SAM" id="SignalP"/>
    </source>
</evidence>
<proteinExistence type="predicted"/>
<gene>
    <name evidence="2" type="ORF">F8O04_08315</name>
</gene>
<feature type="chain" id="PRO_5026252306" description="Peptidylprolyl isomerase" evidence="1">
    <location>
        <begin position="29"/>
        <end position="338"/>
    </location>
</feature>
<dbReference type="OrthoDB" id="25996at2"/>
<dbReference type="EMBL" id="WBJY01000001">
    <property type="protein sequence ID" value="KAB1650188.1"/>
    <property type="molecule type" value="Genomic_DNA"/>
</dbReference>
<evidence type="ECO:0000313" key="3">
    <source>
        <dbReference type="Proteomes" id="UP000431744"/>
    </source>
</evidence>
<evidence type="ECO:0008006" key="4">
    <source>
        <dbReference type="Google" id="ProtNLM"/>
    </source>
</evidence>
<comment type="caution">
    <text evidence="2">The sequence shown here is derived from an EMBL/GenBank/DDBJ whole genome shotgun (WGS) entry which is preliminary data.</text>
</comment>
<sequence length="338" mass="33597">MSRTHRAAGAIALATALVAGLTACTQLAESSVSPSDCTPIAPTGGVSSAVATTGAFGGDADATFATPLRAASLDVAISGSGDGAPITQHGVFTASMRLFDATTGEALGGYAPLRTDRDGDVAPATLESVTATLPGLAAALECAQAGERVVAVMPATDLFGERGASGLDDPSATIVAVTDVQRVYASSASGVVLPPTDGMPAVVAAPSGRPGVTMPQQPAPSEQRSALRVRGFGDDIAAGDQLTLHVSVFSWTSKTELGSSWDPSNSVLQLVAEPEPSDDGLFGATSALIAQPVGSQVIVVVPPEQAGDFAGPVRINEGQGAIVLVIDVLAADPENAGA</sequence>
<name>A0A6H9WPX7_9MICO</name>
<organism evidence="2 3">
    <name type="scientific">Pseudoclavibacter endophyticus</name>
    <dbReference type="NCBI Taxonomy" id="1778590"/>
    <lineage>
        <taxon>Bacteria</taxon>
        <taxon>Bacillati</taxon>
        <taxon>Actinomycetota</taxon>
        <taxon>Actinomycetes</taxon>
        <taxon>Micrococcales</taxon>
        <taxon>Microbacteriaceae</taxon>
        <taxon>Pseudoclavibacter</taxon>
    </lineage>
</organism>
<dbReference type="RefSeq" id="WP_158028772.1">
    <property type="nucleotide sequence ID" value="NZ_BMHG01000001.1"/>
</dbReference>
<keyword evidence="3" id="KW-1185">Reference proteome</keyword>
<feature type="signal peptide" evidence="1">
    <location>
        <begin position="1"/>
        <end position="28"/>
    </location>
</feature>
<protein>
    <recommendedName>
        <fullName evidence="4">Peptidylprolyl isomerase</fullName>
    </recommendedName>
</protein>
<accession>A0A6H9WPX7</accession>